<organism evidence="1">
    <name type="scientific">Palmaria palmata</name>
    <name type="common">Dulse</name>
    <name type="synonym">Rhodymenia palmata</name>
    <dbReference type="NCBI Taxonomy" id="2822"/>
    <lineage>
        <taxon>Eukaryota</taxon>
        <taxon>Rhodophyta</taxon>
        <taxon>Florideophyceae</taxon>
        <taxon>Nemaliophycidae</taxon>
        <taxon>Palmariales</taxon>
        <taxon>Palmariaceae</taxon>
        <taxon>Palmaria</taxon>
    </lineage>
</organism>
<sequence>MCICINCLYINNCSAYSIVQKQHSTPTFNKLNLYILFTPRAPIINVNIKHNSLVLNIDWDIVECLSFIDNPGSWVE</sequence>
<dbReference type="GeneID" id="29070348"/>
<evidence type="ECO:0008006" key="2">
    <source>
        <dbReference type="Google" id="ProtNLM"/>
    </source>
</evidence>
<dbReference type="Pfam" id="PF10718">
    <property type="entry name" value="Ycf34"/>
    <property type="match status" value="1"/>
</dbReference>
<dbReference type="EMBL" id="KX284726">
    <property type="protein sequence ID" value="AOM67700.1"/>
    <property type="molecule type" value="Genomic_DNA"/>
</dbReference>
<keyword evidence="1" id="KW-0934">Plastid</keyword>
<dbReference type="AlphaFoldDB" id="A0A1C9CH27"/>
<protein>
    <recommendedName>
        <fullName evidence="2">Ycf34</fullName>
    </recommendedName>
</protein>
<geneLocation type="plastid" evidence="1"/>
<reference evidence="1" key="1">
    <citation type="journal article" date="2018" name="PLoS ONE">
        <title>Plastid genome analysis of three Nemaliophycidae red algal species suggests environmental adaptation for iron limited habitats.</title>
        <authorList>
            <person name="Cho C.H."/>
            <person name="Choi J.W."/>
            <person name="Lam D.W."/>
            <person name="Kim K.M."/>
            <person name="Yoon H.S."/>
        </authorList>
    </citation>
    <scope>NUCLEOTIDE SEQUENCE</scope>
</reference>
<accession>A0A1C9CH27</accession>
<evidence type="ECO:0000313" key="1">
    <source>
        <dbReference type="EMBL" id="AOM67700.1"/>
    </source>
</evidence>
<proteinExistence type="predicted"/>
<dbReference type="InterPro" id="IPR019656">
    <property type="entry name" value="Uncharacterised_Ycf34"/>
</dbReference>
<name>A0A1C9CH27_PALPL</name>
<gene>
    <name evidence="1" type="primary">ycf34</name>
    <name evidence="1" type="ORF">Palma_068</name>
</gene>
<dbReference type="RefSeq" id="YP_009294260.1">
    <property type="nucleotide sequence ID" value="NC_031147.1"/>
</dbReference>